<feature type="region of interest" description="Disordered" evidence="2">
    <location>
        <begin position="42"/>
        <end position="66"/>
    </location>
</feature>
<proteinExistence type="inferred from homology"/>
<comment type="caution">
    <text evidence="4">The sequence shown here is derived from an EMBL/GenBank/DDBJ whole genome shotgun (WGS) entry which is preliminary data.</text>
</comment>
<name>A0AAW2ZI41_9EUKA</name>
<dbReference type="Gene3D" id="3.30.559.10">
    <property type="entry name" value="Chloramphenicol acetyltransferase-like domain"/>
    <property type="match status" value="1"/>
</dbReference>
<gene>
    <name evidence="4" type="ORF">AKO1_009021</name>
</gene>
<accession>A0AAW2ZI41</accession>
<evidence type="ECO:0000256" key="1">
    <source>
        <dbReference type="ARBA" id="ARBA00007317"/>
    </source>
</evidence>
<evidence type="ECO:0000256" key="2">
    <source>
        <dbReference type="SAM" id="MobiDB-lite"/>
    </source>
</evidence>
<sequence length="299" mass="32678">MPSVAILLANNKWVKPELIKGTGKAGRLSKGDVLLFLKNNKEGQTQPQSQPQQPSKPSKPTPQKYTDVATTKMRKIIATRLLESKQTIPHSYMTVEACLDHFLTNIKPKIKVSVNDYIIYCVAKALEQVPECNAVLDPKNGSHEQKEQIDISFAVSTDTGLITPIVKNTNHLRLENLSERVKDLSGRARQGKLKTDEFQGGTFCISNLGMFGVSNFAAVINPPHAVILAIGGGIKKPKTPNMTLDLDDFADGYIQNPTSVKDIEYGTFISITAASDTRAVDGATVGRFLSALKNEISQQ</sequence>
<keyword evidence="5" id="KW-1185">Reference proteome</keyword>
<dbReference type="GO" id="GO:0045254">
    <property type="term" value="C:pyruvate dehydrogenase complex"/>
    <property type="evidence" value="ECO:0007669"/>
    <property type="project" value="InterPro"/>
</dbReference>
<reference evidence="4 5" key="1">
    <citation type="submission" date="2024-03" db="EMBL/GenBank/DDBJ databases">
        <title>The Acrasis kona genome and developmental transcriptomes reveal deep origins of eukaryotic multicellular pathways.</title>
        <authorList>
            <person name="Sheikh S."/>
            <person name="Fu C.-J."/>
            <person name="Brown M.W."/>
            <person name="Baldauf S.L."/>
        </authorList>
    </citation>
    <scope>NUCLEOTIDE SEQUENCE [LARGE SCALE GENOMIC DNA]</scope>
    <source>
        <strain evidence="4 5">ATCC MYA-3509</strain>
    </source>
</reference>
<dbReference type="InterPro" id="IPR036625">
    <property type="entry name" value="E3-bd_dom_sf"/>
</dbReference>
<keyword evidence="4" id="KW-0670">Pyruvate</keyword>
<dbReference type="GO" id="GO:0005739">
    <property type="term" value="C:mitochondrion"/>
    <property type="evidence" value="ECO:0007669"/>
    <property type="project" value="TreeGrafter"/>
</dbReference>
<dbReference type="GO" id="GO:0006086">
    <property type="term" value="P:pyruvate decarboxylation to acetyl-CoA"/>
    <property type="evidence" value="ECO:0007669"/>
    <property type="project" value="InterPro"/>
</dbReference>
<evidence type="ECO:0000313" key="4">
    <source>
        <dbReference type="EMBL" id="KAL0489130.1"/>
    </source>
</evidence>
<protein>
    <submittedName>
        <fullName evidence="4">Dihydrolipoyllysine-residue acetyltransferase component of pyruvate dehydrogenase complex</fullName>
    </submittedName>
</protein>
<dbReference type="AlphaFoldDB" id="A0AAW2ZI41"/>
<dbReference type="PROSITE" id="PS51826">
    <property type="entry name" value="PSBD"/>
    <property type="match status" value="1"/>
</dbReference>
<dbReference type="PANTHER" id="PTHR23151:SF90">
    <property type="entry name" value="DIHYDROLIPOYLLYSINE-RESIDUE ACETYLTRANSFERASE COMPONENT OF PYRUVATE DEHYDROGENASE COMPLEX, MITOCHONDRIAL-RELATED"/>
    <property type="match status" value="1"/>
</dbReference>
<feature type="compositionally biased region" description="Low complexity" evidence="2">
    <location>
        <begin position="44"/>
        <end position="64"/>
    </location>
</feature>
<dbReference type="EMBL" id="JAOPGA020001514">
    <property type="protein sequence ID" value="KAL0489130.1"/>
    <property type="molecule type" value="Genomic_DNA"/>
</dbReference>
<dbReference type="SUPFAM" id="SSF52777">
    <property type="entry name" value="CoA-dependent acyltransferases"/>
    <property type="match status" value="1"/>
</dbReference>
<feature type="domain" description="Peripheral subunit-binding (PSBD)" evidence="3">
    <location>
        <begin position="1"/>
        <end position="37"/>
    </location>
</feature>
<dbReference type="InterPro" id="IPR045257">
    <property type="entry name" value="E2/Pdx1"/>
</dbReference>
<evidence type="ECO:0000259" key="3">
    <source>
        <dbReference type="PROSITE" id="PS51826"/>
    </source>
</evidence>
<dbReference type="Pfam" id="PF00198">
    <property type="entry name" value="2-oxoacid_dh"/>
    <property type="match status" value="1"/>
</dbReference>
<dbReference type="Proteomes" id="UP001431209">
    <property type="component" value="Unassembled WGS sequence"/>
</dbReference>
<dbReference type="InterPro" id="IPR004167">
    <property type="entry name" value="PSBD"/>
</dbReference>
<organism evidence="4 5">
    <name type="scientific">Acrasis kona</name>
    <dbReference type="NCBI Taxonomy" id="1008807"/>
    <lineage>
        <taxon>Eukaryota</taxon>
        <taxon>Discoba</taxon>
        <taxon>Heterolobosea</taxon>
        <taxon>Tetramitia</taxon>
        <taxon>Eutetramitia</taxon>
        <taxon>Acrasidae</taxon>
        <taxon>Acrasis</taxon>
    </lineage>
</organism>
<dbReference type="InterPro" id="IPR023213">
    <property type="entry name" value="CAT-like_dom_sf"/>
</dbReference>
<dbReference type="GO" id="GO:0016746">
    <property type="term" value="F:acyltransferase activity"/>
    <property type="evidence" value="ECO:0007669"/>
    <property type="project" value="InterPro"/>
</dbReference>
<comment type="similarity">
    <text evidence="1">Belongs to the 2-oxoacid dehydrogenase family.</text>
</comment>
<evidence type="ECO:0000313" key="5">
    <source>
        <dbReference type="Proteomes" id="UP001431209"/>
    </source>
</evidence>
<dbReference type="InterPro" id="IPR001078">
    <property type="entry name" value="2-oxoacid_DH_actylTfrase"/>
</dbReference>
<dbReference type="PANTHER" id="PTHR23151">
    <property type="entry name" value="DIHYDROLIPOAMIDE ACETYL/SUCCINYL-TRANSFERASE-RELATED"/>
    <property type="match status" value="1"/>
</dbReference>
<dbReference type="Gene3D" id="4.10.320.10">
    <property type="entry name" value="E3-binding domain"/>
    <property type="match status" value="1"/>
</dbReference>